<dbReference type="PANTHER" id="PTHR36966:SF1">
    <property type="entry name" value="REP-ASSOCIATED TYROSINE TRANSPOSASE"/>
    <property type="match status" value="1"/>
</dbReference>
<dbReference type="STRING" id="93684.SAMN05421853_104191"/>
<dbReference type="GO" id="GO:0006313">
    <property type="term" value="P:DNA transposition"/>
    <property type="evidence" value="ECO:0007669"/>
    <property type="project" value="InterPro"/>
</dbReference>
<organism evidence="2 3">
    <name type="scientific">Roseivivax halotolerans</name>
    <dbReference type="NCBI Taxonomy" id="93684"/>
    <lineage>
        <taxon>Bacteria</taxon>
        <taxon>Pseudomonadati</taxon>
        <taxon>Pseudomonadota</taxon>
        <taxon>Alphaproteobacteria</taxon>
        <taxon>Rhodobacterales</taxon>
        <taxon>Roseobacteraceae</taxon>
        <taxon>Roseivivax</taxon>
    </lineage>
</organism>
<gene>
    <name evidence="2" type="ORF">SAMN05421853_104191</name>
</gene>
<dbReference type="InterPro" id="IPR052715">
    <property type="entry name" value="RAYT_transposase"/>
</dbReference>
<dbReference type="AlphaFoldDB" id="A0A1I5XX33"/>
<dbReference type="NCBIfam" id="NF047646">
    <property type="entry name" value="REP_Tyr_transpos"/>
    <property type="match status" value="1"/>
</dbReference>
<keyword evidence="3" id="KW-1185">Reference proteome</keyword>
<evidence type="ECO:0000259" key="1">
    <source>
        <dbReference type="SMART" id="SM01321"/>
    </source>
</evidence>
<dbReference type="SUPFAM" id="SSF143422">
    <property type="entry name" value="Transposase IS200-like"/>
    <property type="match status" value="1"/>
</dbReference>
<dbReference type="EMBL" id="FOXV01000004">
    <property type="protein sequence ID" value="SFQ36484.1"/>
    <property type="molecule type" value="Genomic_DNA"/>
</dbReference>
<dbReference type="GO" id="GO:0043565">
    <property type="term" value="F:sequence-specific DNA binding"/>
    <property type="evidence" value="ECO:0007669"/>
    <property type="project" value="TreeGrafter"/>
</dbReference>
<sequence>MGYLGHPEKVSRFGREVEGPSSPVNEPCAITRGMEPMPKHLDGPTVFFTVSLARPGTRLLIDEIALLREAVRRVRTRRFFHIDAWTVLPDHMHTIWTLPAADPNYSERWGAIKACFSQHLGLAGRAPEPPPGRLSPKARQRGEVGIWQKRFSETVLKDRASYDRHLAFCWIDPIRHGLVERAEAWPHSSLHRDLRLDAGRVASTLKAHICSSRNPGQMALPLLSEVAA</sequence>
<feature type="domain" description="Transposase IS200-like" evidence="1">
    <location>
        <begin position="41"/>
        <end position="169"/>
    </location>
</feature>
<evidence type="ECO:0000313" key="2">
    <source>
        <dbReference type="EMBL" id="SFQ36484.1"/>
    </source>
</evidence>
<dbReference type="Proteomes" id="UP000243106">
    <property type="component" value="Unassembled WGS sequence"/>
</dbReference>
<protein>
    <submittedName>
        <fullName evidence="2">REP element-mobilizing transposase RayT</fullName>
    </submittedName>
</protein>
<accession>A0A1I5XX33</accession>
<dbReference type="InterPro" id="IPR002686">
    <property type="entry name" value="Transposase_17"/>
</dbReference>
<evidence type="ECO:0000313" key="3">
    <source>
        <dbReference type="Proteomes" id="UP000243106"/>
    </source>
</evidence>
<dbReference type="SMART" id="SM01321">
    <property type="entry name" value="Y1_Tnp"/>
    <property type="match status" value="1"/>
</dbReference>
<proteinExistence type="predicted"/>
<dbReference type="InterPro" id="IPR036515">
    <property type="entry name" value="Transposase_17_sf"/>
</dbReference>
<name>A0A1I5XX33_9RHOB</name>
<dbReference type="PANTHER" id="PTHR36966">
    <property type="entry name" value="REP-ASSOCIATED TYROSINE TRANSPOSASE"/>
    <property type="match status" value="1"/>
</dbReference>
<reference evidence="3" key="1">
    <citation type="submission" date="2016-10" db="EMBL/GenBank/DDBJ databases">
        <authorList>
            <person name="Varghese N."/>
            <person name="Submissions S."/>
        </authorList>
    </citation>
    <scope>NUCLEOTIDE SEQUENCE [LARGE SCALE GENOMIC DNA]</scope>
    <source>
        <strain evidence="3">JCM 10271</strain>
    </source>
</reference>
<dbReference type="Gene3D" id="3.30.70.1290">
    <property type="entry name" value="Transposase IS200-like"/>
    <property type="match status" value="1"/>
</dbReference>
<dbReference type="GO" id="GO:0004803">
    <property type="term" value="F:transposase activity"/>
    <property type="evidence" value="ECO:0007669"/>
    <property type="project" value="InterPro"/>
</dbReference>